<keyword evidence="3" id="KW-1185">Reference proteome</keyword>
<dbReference type="Proteomes" id="UP000054107">
    <property type="component" value="Unassembled WGS sequence"/>
</dbReference>
<feature type="compositionally biased region" description="Basic and acidic residues" evidence="1">
    <location>
        <begin position="46"/>
        <end position="55"/>
    </location>
</feature>
<sequence>MLQDHEEISHAMDVAVHVEMTAKRVNTAVNTMKSPSNSVKKKQKKRVESKCRDEETSSDASQWQHRLSKVLSYVSTQTVLEEQLATPQPSTETRMAQETSPL</sequence>
<dbReference type="AlphaFoldDB" id="A0A0B7N3K1"/>
<evidence type="ECO:0000256" key="1">
    <source>
        <dbReference type="SAM" id="MobiDB-lite"/>
    </source>
</evidence>
<gene>
    <name evidence="2" type="primary">PARPA_03630.1 scaffold 9253</name>
</gene>
<dbReference type="EMBL" id="LN723087">
    <property type="protein sequence ID" value="CEP10013.1"/>
    <property type="molecule type" value="Genomic_DNA"/>
</dbReference>
<organism evidence="2 3">
    <name type="scientific">Parasitella parasitica</name>
    <dbReference type="NCBI Taxonomy" id="35722"/>
    <lineage>
        <taxon>Eukaryota</taxon>
        <taxon>Fungi</taxon>
        <taxon>Fungi incertae sedis</taxon>
        <taxon>Mucoromycota</taxon>
        <taxon>Mucoromycotina</taxon>
        <taxon>Mucoromycetes</taxon>
        <taxon>Mucorales</taxon>
        <taxon>Mucorineae</taxon>
        <taxon>Mucoraceae</taxon>
        <taxon>Parasitella</taxon>
    </lineage>
</organism>
<name>A0A0B7N3K1_9FUNG</name>
<reference evidence="2 3" key="1">
    <citation type="submission" date="2014-09" db="EMBL/GenBank/DDBJ databases">
        <authorList>
            <person name="Ellenberger Sabrina"/>
        </authorList>
    </citation>
    <scope>NUCLEOTIDE SEQUENCE [LARGE SCALE GENOMIC DNA]</scope>
    <source>
        <strain evidence="2 3">CBS 412.66</strain>
    </source>
</reference>
<feature type="region of interest" description="Disordered" evidence="1">
    <location>
        <begin position="27"/>
        <end position="59"/>
    </location>
</feature>
<accession>A0A0B7N3K1</accession>
<protein>
    <submittedName>
        <fullName evidence="2">Uncharacterized protein</fullName>
    </submittedName>
</protein>
<evidence type="ECO:0000313" key="2">
    <source>
        <dbReference type="EMBL" id="CEP10013.1"/>
    </source>
</evidence>
<evidence type="ECO:0000313" key="3">
    <source>
        <dbReference type="Proteomes" id="UP000054107"/>
    </source>
</evidence>
<proteinExistence type="predicted"/>
<feature type="region of interest" description="Disordered" evidence="1">
    <location>
        <begin position="82"/>
        <end position="102"/>
    </location>
</feature>